<keyword evidence="2" id="KW-1185">Reference proteome</keyword>
<name>A1K5W2_AZOSB</name>
<gene>
    <name evidence="1" type="ordered locus">azo1600</name>
</gene>
<dbReference type="STRING" id="62928.azo1600"/>
<sequence length="277" mass="29570">MSAGSPSGWTLYGVDFTSAPRARKPIVIARGHATGNEVALLALERCADWRAFEALLTRPGPWLGAFDLPFGLPREAVLDLGWPTAWPALVEHCRRSGRDAFRSALDAYRESRPPGRRYAHRAADGPAGSHSPLKLVNPPVGLMFLEGAPRLLDAGVTLPGMHLADPQRVAMEAYPGALARGITRAPYKSDERRKQTEARAAARQTIVEALEAGGHPLRLRLVADASLRAQLLADASGDCLDATLALVQAAWALHAGAPLYGLPAGFDPLEGWIVACG</sequence>
<dbReference type="Proteomes" id="UP000002588">
    <property type="component" value="Chromosome"/>
</dbReference>
<accession>A1K5W2</accession>
<protein>
    <recommendedName>
        <fullName evidence="3">DUF429 domain-containing protein</fullName>
    </recommendedName>
</protein>
<evidence type="ECO:0008006" key="3">
    <source>
        <dbReference type="Google" id="ProtNLM"/>
    </source>
</evidence>
<dbReference type="KEGG" id="azo:azo1600"/>
<dbReference type="eggNOG" id="ENOG502Z90B">
    <property type="taxonomic scope" value="Bacteria"/>
</dbReference>
<dbReference type="HOGENOM" id="CLU_061756_0_0_4"/>
<reference evidence="1 2" key="1">
    <citation type="journal article" date="2006" name="Nat. Biotechnol.">
        <title>Complete genome of the mutualistic, N2-fixing grass endophyte Azoarcus sp. strain BH72.</title>
        <authorList>
            <person name="Krause A."/>
            <person name="Ramakumar A."/>
            <person name="Bartels D."/>
            <person name="Battistoni F."/>
            <person name="Bekel T."/>
            <person name="Boch J."/>
            <person name="Boehm M."/>
            <person name="Friedrich F."/>
            <person name="Hurek T."/>
            <person name="Krause L."/>
            <person name="Linke B."/>
            <person name="McHardy A.C."/>
            <person name="Sarkar A."/>
            <person name="Schneiker S."/>
            <person name="Syed A.A."/>
            <person name="Thauer R."/>
            <person name="Vorhoelter F.-J."/>
            <person name="Weidner S."/>
            <person name="Puehler A."/>
            <person name="Reinhold-Hurek B."/>
            <person name="Kaiser O."/>
            <person name="Goesmann A."/>
        </authorList>
    </citation>
    <scope>NUCLEOTIDE SEQUENCE [LARGE SCALE GENOMIC DNA]</scope>
    <source>
        <strain evidence="1 2">BH72</strain>
    </source>
</reference>
<evidence type="ECO:0000313" key="2">
    <source>
        <dbReference type="Proteomes" id="UP000002588"/>
    </source>
</evidence>
<proteinExistence type="predicted"/>
<dbReference type="AlphaFoldDB" id="A1K5W2"/>
<dbReference type="RefSeq" id="WP_011765333.1">
    <property type="nucleotide sequence ID" value="NC_008702.1"/>
</dbReference>
<evidence type="ECO:0000313" key="1">
    <source>
        <dbReference type="EMBL" id="CAL94217.1"/>
    </source>
</evidence>
<organism evidence="1 2">
    <name type="scientific">Azoarcus sp. (strain BH72)</name>
    <dbReference type="NCBI Taxonomy" id="418699"/>
    <lineage>
        <taxon>Bacteria</taxon>
        <taxon>Pseudomonadati</taxon>
        <taxon>Pseudomonadota</taxon>
        <taxon>Betaproteobacteria</taxon>
        <taxon>Rhodocyclales</taxon>
        <taxon>Zoogloeaceae</taxon>
        <taxon>Azoarcus</taxon>
    </lineage>
</organism>
<dbReference type="EMBL" id="AM406670">
    <property type="protein sequence ID" value="CAL94217.1"/>
    <property type="molecule type" value="Genomic_DNA"/>
</dbReference>